<dbReference type="EMBL" id="CP097510">
    <property type="protein sequence ID" value="URE37377.1"/>
    <property type="molecule type" value="Genomic_DNA"/>
</dbReference>
<keyword evidence="2" id="KW-1133">Transmembrane helix</keyword>
<feature type="transmembrane region" description="Helical" evidence="2">
    <location>
        <begin position="53"/>
        <end position="74"/>
    </location>
</feature>
<proteinExistence type="predicted"/>
<reference evidence="3" key="1">
    <citation type="submission" date="2022-05" db="EMBL/GenBank/DDBJ databases">
        <title>The Musa troglodytarum L. genome provides insights into the mechanism of non-climacteric behaviour and enrichment of carotenoids.</title>
        <authorList>
            <person name="Wang J."/>
        </authorList>
    </citation>
    <scope>NUCLEOTIDE SEQUENCE</scope>
    <source>
        <tissue evidence="3">Leaf</tissue>
    </source>
</reference>
<keyword evidence="2" id="KW-0472">Membrane</keyword>
<protein>
    <submittedName>
        <fullName evidence="3">Uncharacterized protein</fullName>
    </submittedName>
</protein>
<evidence type="ECO:0000313" key="4">
    <source>
        <dbReference type="Proteomes" id="UP001055439"/>
    </source>
</evidence>
<feature type="region of interest" description="Disordered" evidence="1">
    <location>
        <begin position="1"/>
        <end position="43"/>
    </location>
</feature>
<keyword evidence="2" id="KW-0812">Transmembrane</keyword>
<accession>A0A9E7HWR8</accession>
<name>A0A9E7HWR8_9LILI</name>
<sequence>MSSEPMMMIGHHTPQGRAHRSRGAIREPSANGKRHQPPFCGTTPRFSSTLPTLLQLAMISGLKSFVAIPFLVFYRAMSLHMQQP</sequence>
<evidence type="ECO:0000256" key="2">
    <source>
        <dbReference type="SAM" id="Phobius"/>
    </source>
</evidence>
<keyword evidence="4" id="KW-1185">Reference proteome</keyword>
<dbReference type="Proteomes" id="UP001055439">
    <property type="component" value="Chromosome 8"/>
</dbReference>
<gene>
    <name evidence="3" type="ORF">MUK42_16877</name>
</gene>
<evidence type="ECO:0000256" key="1">
    <source>
        <dbReference type="SAM" id="MobiDB-lite"/>
    </source>
</evidence>
<evidence type="ECO:0000313" key="3">
    <source>
        <dbReference type="EMBL" id="URE37377.1"/>
    </source>
</evidence>
<dbReference type="AlphaFoldDB" id="A0A9E7HWR8"/>
<organism evidence="3 4">
    <name type="scientific">Musa troglodytarum</name>
    <name type="common">fe'i banana</name>
    <dbReference type="NCBI Taxonomy" id="320322"/>
    <lineage>
        <taxon>Eukaryota</taxon>
        <taxon>Viridiplantae</taxon>
        <taxon>Streptophyta</taxon>
        <taxon>Embryophyta</taxon>
        <taxon>Tracheophyta</taxon>
        <taxon>Spermatophyta</taxon>
        <taxon>Magnoliopsida</taxon>
        <taxon>Liliopsida</taxon>
        <taxon>Zingiberales</taxon>
        <taxon>Musaceae</taxon>
        <taxon>Musa</taxon>
    </lineage>
</organism>